<accession>A0A1Y6K0W7</accession>
<dbReference type="EMBL" id="LT859958">
    <property type="protein sequence ID" value="SMX53294.1"/>
    <property type="molecule type" value="Genomic_DNA"/>
</dbReference>
<evidence type="ECO:0000313" key="2">
    <source>
        <dbReference type="Proteomes" id="UP000195514"/>
    </source>
</evidence>
<dbReference type="AlphaFoldDB" id="A0A1Y6K0W7"/>
<organism evidence="1 2">
    <name type="scientific">Candidatus Brevifilum fermentans</name>
    <dbReference type="NCBI Taxonomy" id="1986204"/>
    <lineage>
        <taxon>Bacteria</taxon>
        <taxon>Bacillati</taxon>
        <taxon>Chloroflexota</taxon>
        <taxon>Anaerolineae</taxon>
        <taxon>Anaerolineales</taxon>
        <taxon>Anaerolineaceae</taxon>
        <taxon>Candidatus Brevifilum</taxon>
    </lineage>
</organism>
<dbReference type="Proteomes" id="UP000195514">
    <property type="component" value="Chromosome I"/>
</dbReference>
<dbReference type="KEGG" id="abat:CFX1CAM_0228"/>
<proteinExistence type="predicted"/>
<reference evidence="2" key="1">
    <citation type="submission" date="2017-05" db="EMBL/GenBank/DDBJ databases">
        <authorList>
            <person name="Kirkegaard R."/>
            <person name="Mcilroy J S."/>
        </authorList>
    </citation>
    <scope>NUCLEOTIDE SEQUENCE [LARGE SCALE GENOMIC DNA]</scope>
</reference>
<protein>
    <submittedName>
        <fullName evidence="1">Uncharacterized protein</fullName>
    </submittedName>
</protein>
<name>A0A1Y6K0W7_9CHLR</name>
<keyword evidence="2" id="KW-1185">Reference proteome</keyword>
<evidence type="ECO:0000313" key="1">
    <source>
        <dbReference type="EMBL" id="SMX53294.1"/>
    </source>
</evidence>
<sequence>MGNTALLVTFRLKNAGKTVIGWVNCNQEVT</sequence>
<gene>
    <name evidence="1" type="ORF">CFX1CAM_0228</name>
</gene>